<dbReference type="Pfam" id="PF00276">
    <property type="entry name" value="Ribosomal_L23"/>
    <property type="match status" value="1"/>
</dbReference>
<keyword evidence="5" id="KW-1185">Reference proteome</keyword>
<dbReference type="GO" id="GO:0044391">
    <property type="term" value="C:ribosomal subunit"/>
    <property type="evidence" value="ECO:0007669"/>
    <property type="project" value="UniProtKB-ARBA"/>
</dbReference>
<dbReference type="GO" id="GO:0006412">
    <property type="term" value="P:translation"/>
    <property type="evidence" value="ECO:0007669"/>
    <property type="project" value="InterPro"/>
</dbReference>
<reference evidence="4 5" key="1">
    <citation type="journal article" date="2023" name="bioRxiv">
        <title>Conserved and derived expression patterns and positive selection on dental genes reveal complex evolutionary context of ever-growing rodent molars.</title>
        <authorList>
            <person name="Calamari Z.T."/>
            <person name="Song A."/>
            <person name="Cohen E."/>
            <person name="Akter M."/>
            <person name="Roy R.D."/>
            <person name="Hallikas O."/>
            <person name="Christensen M.M."/>
            <person name="Li P."/>
            <person name="Marangoni P."/>
            <person name="Jernvall J."/>
            <person name="Klein O.D."/>
        </authorList>
    </citation>
    <scope>NUCLEOTIDE SEQUENCE [LARGE SCALE GENOMIC DNA]</scope>
    <source>
        <strain evidence="4">V071</strain>
    </source>
</reference>
<dbReference type="GO" id="GO:0003735">
    <property type="term" value="F:structural constituent of ribosome"/>
    <property type="evidence" value="ECO:0007669"/>
    <property type="project" value="InterPro"/>
</dbReference>
<dbReference type="InterPro" id="IPR013025">
    <property type="entry name" value="Ribosomal_uL23-like"/>
</dbReference>
<evidence type="ECO:0000256" key="1">
    <source>
        <dbReference type="ARBA" id="ARBA00006700"/>
    </source>
</evidence>
<protein>
    <recommendedName>
        <fullName evidence="6">Ribosomal protein L23a</fullName>
    </recommendedName>
</protein>
<dbReference type="Gene3D" id="3.30.70.330">
    <property type="match status" value="1"/>
</dbReference>
<proteinExistence type="inferred from homology"/>
<evidence type="ECO:0008006" key="6">
    <source>
        <dbReference type="Google" id="ProtNLM"/>
    </source>
</evidence>
<evidence type="ECO:0000313" key="5">
    <source>
        <dbReference type="Proteomes" id="UP001488838"/>
    </source>
</evidence>
<accession>A0AAW0JBB1</accession>
<dbReference type="EMBL" id="JBBHLL010000048">
    <property type="protein sequence ID" value="KAK7824085.1"/>
    <property type="molecule type" value="Genomic_DNA"/>
</dbReference>
<name>A0AAW0JBB1_MYOGA</name>
<dbReference type="InterPro" id="IPR012677">
    <property type="entry name" value="Nucleotide-bd_a/b_plait_sf"/>
</dbReference>
<gene>
    <name evidence="4" type="ORF">U0070_019771</name>
</gene>
<comment type="similarity">
    <text evidence="1">Belongs to the universal ribosomal protein uL23 family.</text>
</comment>
<organism evidence="4 5">
    <name type="scientific">Myodes glareolus</name>
    <name type="common">Bank vole</name>
    <name type="synonym">Clethrionomys glareolus</name>
    <dbReference type="NCBI Taxonomy" id="447135"/>
    <lineage>
        <taxon>Eukaryota</taxon>
        <taxon>Metazoa</taxon>
        <taxon>Chordata</taxon>
        <taxon>Craniata</taxon>
        <taxon>Vertebrata</taxon>
        <taxon>Euteleostomi</taxon>
        <taxon>Mammalia</taxon>
        <taxon>Eutheria</taxon>
        <taxon>Euarchontoglires</taxon>
        <taxon>Glires</taxon>
        <taxon>Rodentia</taxon>
        <taxon>Myomorpha</taxon>
        <taxon>Muroidea</taxon>
        <taxon>Cricetidae</taxon>
        <taxon>Arvicolinae</taxon>
        <taxon>Myodes</taxon>
    </lineage>
</organism>
<keyword evidence="3" id="KW-0687">Ribonucleoprotein</keyword>
<sequence length="61" mass="6893">MKKIEDNTTLVFTVDVMVNKHQIKQAVKKLYNIDVAKVNTLIRSNGEKAQQREKSVCSDGS</sequence>
<evidence type="ECO:0000256" key="3">
    <source>
        <dbReference type="ARBA" id="ARBA00023274"/>
    </source>
</evidence>
<comment type="caution">
    <text evidence="4">The sequence shown here is derived from an EMBL/GenBank/DDBJ whole genome shotgun (WGS) entry which is preliminary data.</text>
</comment>
<dbReference type="GO" id="GO:0022626">
    <property type="term" value="C:cytosolic ribosome"/>
    <property type="evidence" value="ECO:0007669"/>
    <property type="project" value="UniProtKB-ARBA"/>
</dbReference>
<dbReference type="AlphaFoldDB" id="A0AAW0JBB1"/>
<dbReference type="PANTHER" id="PTHR11620">
    <property type="entry name" value="60S RIBOSOMAL PROTEIN L23A"/>
    <property type="match status" value="1"/>
</dbReference>
<dbReference type="Proteomes" id="UP001488838">
    <property type="component" value="Unassembled WGS sequence"/>
</dbReference>
<dbReference type="InterPro" id="IPR012678">
    <property type="entry name" value="Ribosomal_uL23/eL15/eS24_sf"/>
</dbReference>
<evidence type="ECO:0000256" key="2">
    <source>
        <dbReference type="ARBA" id="ARBA00022980"/>
    </source>
</evidence>
<dbReference type="SUPFAM" id="SSF54189">
    <property type="entry name" value="Ribosomal proteins S24e, L23 and L15e"/>
    <property type="match status" value="1"/>
</dbReference>
<keyword evidence="2" id="KW-0689">Ribosomal protein</keyword>
<evidence type="ECO:0000313" key="4">
    <source>
        <dbReference type="EMBL" id="KAK7824085.1"/>
    </source>
</evidence>